<feature type="chain" id="PRO_5023061330" evidence="1">
    <location>
        <begin position="28"/>
        <end position="208"/>
    </location>
</feature>
<dbReference type="EMBL" id="VUOB01000003">
    <property type="protein sequence ID" value="KAA2266088.1"/>
    <property type="molecule type" value="Genomic_DNA"/>
</dbReference>
<keyword evidence="3" id="KW-1185">Reference proteome</keyword>
<dbReference type="Proteomes" id="UP000323454">
    <property type="component" value="Unassembled WGS sequence"/>
</dbReference>
<dbReference type="RefSeq" id="WP_149847826.1">
    <property type="nucleotide sequence ID" value="NZ_VUOB01000003.1"/>
</dbReference>
<evidence type="ECO:0000313" key="3">
    <source>
        <dbReference type="Proteomes" id="UP000323454"/>
    </source>
</evidence>
<dbReference type="AlphaFoldDB" id="A0A5B2XQ83"/>
<gene>
    <name evidence="2" type="ORF">F0L68_02925</name>
</gene>
<comment type="caution">
    <text evidence="2">The sequence shown here is derived from an EMBL/GenBank/DDBJ whole genome shotgun (WGS) entry which is preliminary data.</text>
</comment>
<name>A0A5B2XQ83_9PSEU</name>
<organism evidence="2 3">
    <name type="scientific">Solihabitans fulvus</name>
    <dbReference type="NCBI Taxonomy" id="1892852"/>
    <lineage>
        <taxon>Bacteria</taxon>
        <taxon>Bacillati</taxon>
        <taxon>Actinomycetota</taxon>
        <taxon>Actinomycetes</taxon>
        <taxon>Pseudonocardiales</taxon>
        <taxon>Pseudonocardiaceae</taxon>
        <taxon>Solihabitans</taxon>
    </lineage>
</organism>
<feature type="signal peptide" evidence="1">
    <location>
        <begin position="1"/>
        <end position="27"/>
    </location>
</feature>
<protein>
    <submittedName>
        <fullName evidence="2">Cyclase</fullName>
    </submittedName>
</protein>
<proteinExistence type="predicted"/>
<evidence type="ECO:0000256" key="1">
    <source>
        <dbReference type="SAM" id="SignalP"/>
    </source>
</evidence>
<dbReference type="OrthoDB" id="3820986at2"/>
<evidence type="ECO:0000313" key="2">
    <source>
        <dbReference type="EMBL" id="KAA2266088.1"/>
    </source>
</evidence>
<keyword evidence="1" id="KW-0732">Signal</keyword>
<sequence length="208" mass="20516">MKPTTRFLSAAAFVLVPLLAIGTTASAAVQTITFQLRASAVGQTSTFTFTQDVDASAPATVTAGGALTVTLTPGPNTVPTSAGGYTVNNIRGLSLSLPVPANSTYVSASLSGGSGLGSAAPSVSLQSGNIVLKVPGPIAGGAHFQLPAVSIHLTAGTSGTIATKLGGTSYDNPGLSFTANVHVLFFNVDAPSAGYPSPNPVLTTTTIG</sequence>
<reference evidence="2 3" key="1">
    <citation type="submission" date="2019-09" db="EMBL/GenBank/DDBJ databases">
        <title>Goodfellowia gen. nov., a new genus of the Pseudonocardineae related to Actinoalloteichus, containing Goodfellowia coeruleoviolacea gen. nov., comb. nov. gen. nov., comb. nov.</title>
        <authorList>
            <person name="Labeda D."/>
        </authorList>
    </citation>
    <scope>NUCLEOTIDE SEQUENCE [LARGE SCALE GENOMIC DNA]</scope>
    <source>
        <strain evidence="2 3">AN110305</strain>
    </source>
</reference>
<accession>A0A5B2XQ83</accession>
<reference evidence="2 3" key="2">
    <citation type="submission" date="2019-09" db="EMBL/GenBank/DDBJ databases">
        <authorList>
            <person name="Jin C."/>
        </authorList>
    </citation>
    <scope>NUCLEOTIDE SEQUENCE [LARGE SCALE GENOMIC DNA]</scope>
    <source>
        <strain evidence="2 3">AN110305</strain>
    </source>
</reference>